<reference evidence="8 9" key="1">
    <citation type="journal article" date="2020" name="Mol. Biol. Evol.">
        <title>Distinct Expression and Methylation Patterns for Genes with Different Fates following a Single Whole-Genome Duplication in Flowering Plants.</title>
        <authorList>
            <person name="Shi T."/>
            <person name="Rahmani R.S."/>
            <person name="Gugger P.F."/>
            <person name="Wang M."/>
            <person name="Li H."/>
            <person name="Zhang Y."/>
            <person name="Li Z."/>
            <person name="Wang Q."/>
            <person name="Van de Peer Y."/>
            <person name="Marchal K."/>
            <person name="Chen J."/>
        </authorList>
    </citation>
    <scope>NUCLEOTIDE SEQUENCE [LARGE SCALE GENOMIC DNA]</scope>
    <source>
        <tissue evidence="8">Leaf</tissue>
    </source>
</reference>
<proteinExistence type="predicted"/>
<feature type="compositionally biased region" description="Gly residues" evidence="6">
    <location>
        <begin position="106"/>
        <end position="115"/>
    </location>
</feature>
<sequence length="500" mass="54316">MMFGGSQALPKDMNLLFPSSFKYPEELQSRSREAMDSDLHLQQQQQQQRQQLSSGLMRYRSAPSSFFANFIDGSGSGVEEGCEGFLHHRPSSPEAESMFARFMSSGRGGGGGSGGEPALPDPREIGERPSAVAPSCAAVNQRNSQFMAPMEREGEVVSQQNGYPSDSQMMYQSQTPPPVPNHSSAPTAPTVDNSYRVVNSMTIDRPPQVKSDGGPSNLIRHSSSPAGLFANLTVENAGFAVMGGMGNFRAGNGCNGETSPATGRLKGQISFSSGTHSSSGPMPQIAEEGIGGSSSDDGSFGNSNAGNRGYIPGFPIGSWDDSALVSENLTGLKRLRDINGGNQNGEAVHRPPMLAHHFSLPKTSTEMAALEKFLQFQDSVPCKVRAKRGCATHPRSIAERVRRTRISERMRKLQELVPNMDKQTNTADMLDLSVEYIKDLQKQVKVIKDENNTIPTQTLHVISSFLDKFIFFFFLLQTLTDKRANCTCSSKQKPYTNPTV</sequence>
<feature type="compositionally biased region" description="Basic and acidic residues" evidence="6">
    <location>
        <begin position="27"/>
        <end position="39"/>
    </location>
</feature>
<keyword evidence="9" id="KW-1185">Reference proteome</keyword>
<comment type="caution">
    <text evidence="8">The sequence shown here is derived from an EMBL/GenBank/DDBJ whole genome shotgun (WGS) entry which is preliminary data.</text>
</comment>
<feature type="compositionally biased region" description="Low complexity" evidence="6">
    <location>
        <begin position="42"/>
        <end position="51"/>
    </location>
</feature>
<dbReference type="FunFam" id="4.10.280.10:FF:000021">
    <property type="entry name" value="Transcription factor bHLH130 family"/>
    <property type="match status" value="1"/>
</dbReference>
<evidence type="ECO:0000256" key="4">
    <source>
        <dbReference type="ARBA" id="ARBA00023163"/>
    </source>
</evidence>
<dbReference type="AlphaFoldDB" id="A0A822Z7A1"/>
<keyword evidence="4" id="KW-0804">Transcription</keyword>
<feature type="compositionally biased region" description="Polar residues" evidence="6">
    <location>
        <begin position="181"/>
        <end position="190"/>
    </location>
</feature>
<evidence type="ECO:0000313" key="9">
    <source>
        <dbReference type="Proteomes" id="UP000607653"/>
    </source>
</evidence>
<keyword evidence="3" id="KW-0238">DNA-binding</keyword>
<dbReference type="PROSITE" id="PS50888">
    <property type="entry name" value="BHLH"/>
    <property type="match status" value="1"/>
</dbReference>
<keyword evidence="2" id="KW-0805">Transcription regulation</keyword>
<dbReference type="Proteomes" id="UP000607653">
    <property type="component" value="Unassembled WGS sequence"/>
</dbReference>
<feature type="region of interest" description="Disordered" evidence="6">
    <location>
        <begin position="259"/>
        <end position="306"/>
    </location>
</feature>
<gene>
    <name evidence="8" type="ORF">HUJ06_000504</name>
</gene>
<dbReference type="GO" id="GO:0005634">
    <property type="term" value="C:nucleus"/>
    <property type="evidence" value="ECO:0007669"/>
    <property type="project" value="UniProtKB-SubCell"/>
</dbReference>
<dbReference type="SUPFAM" id="SSF47459">
    <property type="entry name" value="HLH, helix-loop-helix DNA-binding domain"/>
    <property type="match status" value="1"/>
</dbReference>
<accession>A0A822Z7A1</accession>
<dbReference type="EMBL" id="DUZY01000006">
    <property type="protein sequence ID" value="DAD42274.1"/>
    <property type="molecule type" value="Genomic_DNA"/>
</dbReference>
<feature type="compositionally biased region" description="Low complexity" evidence="6">
    <location>
        <begin position="270"/>
        <end position="306"/>
    </location>
</feature>
<dbReference type="InterPro" id="IPR011598">
    <property type="entry name" value="bHLH_dom"/>
</dbReference>
<dbReference type="InterPro" id="IPR045239">
    <property type="entry name" value="bHLH95_bHLH"/>
</dbReference>
<evidence type="ECO:0000256" key="2">
    <source>
        <dbReference type="ARBA" id="ARBA00023015"/>
    </source>
</evidence>
<feature type="region of interest" description="Disordered" evidence="6">
    <location>
        <begin position="102"/>
        <end position="134"/>
    </location>
</feature>
<dbReference type="InterPro" id="IPR045843">
    <property type="entry name" value="IND-like"/>
</dbReference>
<evidence type="ECO:0000256" key="3">
    <source>
        <dbReference type="ARBA" id="ARBA00023125"/>
    </source>
</evidence>
<evidence type="ECO:0000256" key="5">
    <source>
        <dbReference type="ARBA" id="ARBA00023242"/>
    </source>
</evidence>
<dbReference type="CDD" id="cd11393">
    <property type="entry name" value="bHLH_AtbHLH_like"/>
    <property type="match status" value="1"/>
</dbReference>
<comment type="subcellular location">
    <subcellularLocation>
        <location evidence="1">Nucleus</location>
    </subcellularLocation>
</comment>
<protein>
    <recommendedName>
        <fullName evidence="7">BHLH domain-containing protein</fullName>
    </recommendedName>
</protein>
<feature type="domain" description="BHLH" evidence="7">
    <location>
        <begin position="390"/>
        <end position="440"/>
    </location>
</feature>
<evidence type="ECO:0000313" key="8">
    <source>
        <dbReference type="EMBL" id="DAD42274.1"/>
    </source>
</evidence>
<dbReference type="SMART" id="SM00353">
    <property type="entry name" value="HLH"/>
    <property type="match status" value="1"/>
</dbReference>
<dbReference type="PANTHER" id="PTHR16223">
    <property type="entry name" value="TRANSCRIPTION FACTOR BHLH83-RELATED"/>
    <property type="match status" value="1"/>
</dbReference>
<evidence type="ECO:0000256" key="6">
    <source>
        <dbReference type="SAM" id="MobiDB-lite"/>
    </source>
</evidence>
<evidence type="ECO:0000259" key="7">
    <source>
        <dbReference type="PROSITE" id="PS50888"/>
    </source>
</evidence>
<dbReference type="Pfam" id="PF00010">
    <property type="entry name" value="HLH"/>
    <property type="match status" value="1"/>
</dbReference>
<organism evidence="8 9">
    <name type="scientific">Nelumbo nucifera</name>
    <name type="common">Sacred lotus</name>
    <dbReference type="NCBI Taxonomy" id="4432"/>
    <lineage>
        <taxon>Eukaryota</taxon>
        <taxon>Viridiplantae</taxon>
        <taxon>Streptophyta</taxon>
        <taxon>Embryophyta</taxon>
        <taxon>Tracheophyta</taxon>
        <taxon>Spermatophyta</taxon>
        <taxon>Magnoliopsida</taxon>
        <taxon>Proteales</taxon>
        <taxon>Nelumbonaceae</taxon>
        <taxon>Nelumbo</taxon>
    </lineage>
</organism>
<dbReference type="GO" id="GO:0000976">
    <property type="term" value="F:transcription cis-regulatory region binding"/>
    <property type="evidence" value="ECO:0007669"/>
    <property type="project" value="UniProtKB-ARBA"/>
</dbReference>
<dbReference type="GO" id="GO:0046983">
    <property type="term" value="F:protein dimerization activity"/>
    <property type="evidence" value="ECO:0007669"/>
    <property type="project" value="InterPro"/>
</dbReference>
<feature type="region of interest" description="Disordered" evidence="6">
    <location>
        <begin position="171"/>
        <end position="190"/>
    </location>
</feature>
<evidence type="ECO:0000256" key="1">
    <source>
        <dbReference type="ARBA" id="ARBA00004123"/>
    </source>
</evidence>
<keyword evidence="5" id="KW-0539">Nucleus</keyword>
<dbReference type="PANTHER" id="PTHR16223:SF125">
    <property type="entry name" value="OS08G0506700 PROTEIN"/>
    <property type="match status" value="1"/>
</dbReference>
<dbReference type="Gene3D" id="4.10.280.10">
    <property type="entry name" value="Helix-loop-helix DNA-binding domain"/>
    <property type="match status" value="1"/>
</dbReference>
<dbReference type="GO" id="GO:0003700">
    <property type="term" value="F:DNA-binding transcription factor activity"/>
    <property type="evidence" value="ECO:0007669"/>
    <property type="project" value="InterPro"/>
</dbReference>
<feature type="region of interest" description="Disordered" evidence="6">
    <location>
        <begin position="27"/>
        <end position="56"/>
    </location>
</feature>
<dbReference type="InterPro" id="IPR036638">
    <property type="entry name" value="HLH_DNA-bd_sf"/>
</dbReference>
<name>A0A822Z7A1_NELNU</name>